<sequence length="96" mass="10279">MERKKSGSTPGEGHNPPLAVYEGQARSNTVILEGGAGAPPEEVIASRAGEVLIKHTVLKADHFPSECNPVALEGVYTLNTGKAWKSEQDSNYRTTM</sequence>
<organism evidence="1">
    <name type="scientific">Dunaliella viridis</name>
    <dbReference type="NCBI Taxonomy" id="140095"/>
    <lineage>
        <taxon>Eukaryota</taxon>
        <taxon>Viridiplantae</taxon>
        <taxon>Chlorophyta</taxon>
        <taxon>core chlorophytes</taxon>
        <taxon>Chlorophyceae</taxon>
        <taxon>CS clade</taxon>
        <taxon>Chlamydomonadales</taxon>
        <taxon>Dunaliellaceae</taxon>
        <taxon>Dunaliella</taxon>
    </lineage>
</organism>
<reference evidence="1" key="1">
    <citation type="submission" date="2007-06" db="EMBL/GenBank/DDBJ databases">
        <authorList>
            <person name="Guan Z.W."/>
            <person name="Meng X.Z."/>
            <person name="Tang Y.P."/>
            <person name="Xu Z.K."/>
            <person name="Song R.T."/>
        </authorList>
    </citation>
    <scope>NUCLEOTIDE SEQUENCE</scope>
    <source>
        <strain evidence="1">SHU</strain>
    </source>
</reference>
<dbReference type="EMBL" id="EF650641">
    <property type="protein sequence ID" value="ABU52970.1"/>
    <property type="molecule type" value="Genomic_DNA"/>
</dbReference>
<dbReference type="AlphaFoldDB" id="A7U4W6"/>
<proteinExistence type="predicted"/>
<protein>
    <submittedName>
        <fullName evidence="1">Uncharacterized protein</fullName>
    </submittedName>
</protein>
<evidence type="ECO:0000313" key="1">
    <source>
        <dbReference type="EMBL" id="ABU52970.1"/>
    </source>
</evidence>
<accession>A7U4W6</accession>
<name>A7U4W6_9CHLO</name>
<reference evidence="1" key="2">
    <citation type="journal article" date="2008" name="Gene">
        <title>Characterization of duplicated Dunaliella viridis SPT1 genes provides insights into early gene divergence after duplication.</title>
        <authorList>
            <person name="Guan Z."/>
            <person name="Meng X."/>
            <person name="Sun Z."/>
            <person name="Xu Z."/>
            <person name="Song R."/>
        </authorList>
    </citation>
    <scope>NUCLEOTIDE SEQUENCE</scope>
    <source>
        <strain evidence="1">SHU</strain>
    </source>
</reference>